<dbReference type="GO" id="GO:1990281">
    <property type="term" value="C:efflux pump complex"/>
    <property type="evidence" value="ECO:0007669"/>
    <property type="project" value="TreeGrafter"/>
</dbReference>
<organism evidence="10 11">
    <name type="scientific">Pseudolabrys taiwanensis</name>
    <dbReference type="NCBI Taxonomy" id="331696"/>
    <lineage>
        <taxon>Bacteria</taxon>
        <taxon>Pseudomonadati</taxon>
        <taxon>Pseudomonadota</taxon>
        <taxon>Alphaproteobacteria</taxon>
        <taxon>Hyphomicrobiales</taxon>
        <taxon>Xanthobacteraceae</taxon>
        <taxon>Pseudolabrys</taxon>
    </lineage>
</organism>
<dbReference type="RefSeq" id="WP_115688878.1">
    <property type="nucleotide sequence ID" value="NZ_CP031417.1"/>
</dbReference>
<feature type="signal peptide" evidence="9">
    <location>
        <begin position="1"/>
        <end position="32"/>
    </location>
</feature>
<evidence type="ECO:0000256" key="9">
    <source>
        <dbReference type="SAM" id="SignalP"/>
    </source>
</evidence>
<keyword evidence="5" id="KW-0812">Transmembrane</keyword>
<keyword evidence="3" id="KW-0813">Transport</keyword>
<gene>
    <name evidence="10" type="ORF">DW352_04410</name>
</gene>
<dbReference type="PANTHER" id="PTHR30026:SF22">
    <property type="entry name" value="OUTER MEMBRANE EFFLUX PROTEIN"/>
    <property type="match status" value="1"/>
</dbReference>
<dbReference type="GO" id="GO:0015562">
    <property type="term" value="F:efflux transmembrane transporter activity"/>
    <property type="evidence" value="ECO:0007669"/>
    <property type="project" value="InterPro"/>
</dbReference>
<reference evidence="10 11" key="1">
    <citation type="submission" date="2018-07" db="EMBL/GenBank/DDBJ databases">
        <authorList>
            <person name="Quirk P.G."/>
            <person name="Krulwich T.A."/>
        </authorList>
    </citation>
    <scope>NUCLEOTIDE SEQUENCE [LARGE SCALE GENOMIC DNA]</scope>
    <source>
        <strain evidence="10 11">CC-BB4</strain>
    </source>
</reference>
<comment type="similarity">
    <text evidence="2">Belongs to the outer membrane factor (OMF) (TC 1.B.17) family.</text>
</comment>
<evidence type="ECO:0000313" key="11">
    <source>
        <dbReference type="Proteomes" id="UP000254889"/>
    </source>
</evidence>
<feature type="region of interest" description="Disordered" evidence="8">
    <location>
        <begin position="78"/>
        <end position="97"/>
    </location>
</feature>
<dbReference type="AlphaFoldDB" id="A0A345ZSC6"/>
<dbReference type="InterPro" id="IPR051906">
    <property type="entry name" value="TolC-like"/>
</dbReference>
<dbReference type="EMBL" id="CP031417">
    <property type="protein sequence ID" value="AXK79823.1"/>
    <property type="molecule type" value="Genomic_DNA"/>
</dbReference>
<evidence type="ECO:0000256" key="7">
    <source>
        <dbReference type="ARBA" id="ARBA00023237"/>
    </source>
</evidence>
<accession>A0A345ZSC6</accession>
<dbReference type="OrthoDB" id="9789368at2"/>
<sequence length="478" mass="50953">MAFLNRSLWMGGVAGTALMCALAPLSTVPALAETLDSALILAYQNNPSLNSQRAGVRATDENVPQALAGYRPRITVTAAGGEQSSSSTSKSPSTVSPNLPSTYATLSGYNSPVSVGATITQTIFNGFQTANRTRQAEAQVLSARATLYASTQTVLLNAVTAYMNVLRDGAILDLQKRNVEVLQEQLRQTRDRFNVGEVTRTDVAQAESSLATGRSQVLVAQANYTASVATYRQVIGVQPNKLSAGTPVDRFSPGTVDQAVSLGTGSHPSIAAAQYNVDVALQAVKVAEGALYPTLSVQGSFQKNWLSQQSLSIMESYNASVLGTLSVPIYQGGAEYSAIRQAKETLGQRRLDLDTTRDSVRQSILAAWGQLEAAKANIEATQASVQASEIALNGVREEARVGQRTTFDVLTAQQTLVNARVSLVTAQRDRVVASYTLLSAVGKLVPEVLGLRVPVYQAQVHYEQVRDSWAGVRTPDGR</sequence>
<evidence type="ECO:0000256" key="1">
    <source>
        <dbReference type="ARBA" id="ARBA00004442"/>
    </source>
</evidence>
<dbReference type="Proteomes" id="UP000254889">
    <property type="component" value="Chromosome"/>
</dbReference>
<keyword evidence="9" id="KW-0732">Signal</keyword>
<dbReference type="GO" id="GO:0009279">
    <property type="term" value="C:cell outer membrane"/>
    <property type="evidence" value="ECO:0007669"/>
    <property type="project" value="UniProtKB-SubCell"/>
</dbReference>
<evidence type="ECO:0000256" key="8">
    <source>
        <dbReference type="SAM" id="MobiDB-lite"/>
    </source>
</evidence>
<dbReference type="NCBIfam" id="TIGR01844">
    <property type="entry name" value="type_I_sec_TolC"/>
    <property type="match status" value="1"/>
</dbReference>
<evidence type="ECO:0000256" key="4">
    <source>
        <dbReference type="ARBA" id="ARBA00022452"/>
    </source>
</evidence>
<name>A0A345ZSC6_9HYPH</name>
<keyword evidence="11" id="KW-1185">Reference proteome</keyword>
<dbReference type="Gene3D" id="1.20.1600.10">
    <property type="entry name" value="Outer membrane efflux proteins (OEP)"/>
    <property type="match status" value="1"/>
</dbReference>
<evidence type="ECO:0000256" key="6">
    <source>
        <dbReference type="ARBA" id="ARBA00023136"/>
    </source>
</evidence>
<keyword evidence="6" id="KW-0472">Membrane</keyword>
<feature type="chain" id="PRO_5017070868" evidence="9">
    <location>
        <begin position="33"/>
        <end position="478"/>
    </location>
</feature>
<dbReference type="Pfam" id="PF02321">
    <property type="entry name" value="OEP"/>
    <property type="match status" value="2"/>
</dbReference>
<evidence type="ECO:0000256" key="5">
    <source>
        <dbReference type="ARBA" id="ARBA00022692"/>
    </source>
</evidence>
<evidence type="ECO:0000313" key="10">
    <source>
        <dbReference type="EMBL" id="AXK79823.1"/>
    </source>
</evidence>
<comment type="subcellular location">
    <subcellularLocation>
        <location evidence="1">Cell outer membrane</location>
    </subcellularLocation>
</comment>
<evidence type="ECO:0000256" key="3">
    <source>
        <dbReference type="ARBA" id="ARBA00022448"/>
    </source>
</evidence>
<proteinExistence type="inferred from homology"/>
<dbReference type="KEGG" id="ptaw:DW352_04410"/>
<feature type="compositionally biased region" description="Low complexity" evidence="8">
    <location>
        <begin position="84"/>
        <end position="97"/>
    </location>
</feature>
<dbReference type="PANTHER" id="PTHR30026">
    <property type="entry name" value="OUTER MEMBRANE PROTEIN TOLC"/>
    <property type="match status" value="1"/>
</dbReference>
<evidence type="ECO:0000256" key="2">
    <source>
        <dbReference type="ARBA" id="ARBA00007613"/>
    </source>
</evidence>
<keyword evidence="4" id="KW-1134">Transmembrane beta strand</keyword>
<dbReference type="GO" id="GO:0015288">
    <property type="term" value="F:porin activity"/>
    <property type="evidence" value="ECO:0007669"/>
    <property type="project" value="TreeGrafter"/>
</dbReference>
<keyword evidence="7" id="KW-0998">Cell outer membrane</keyword>
<dbReference type="SUPFAM" id="SSF56954">
    <property type="entry name" value="Outer membrane efflux proteins (OEP)"/>
    <property type="match status" value="1"/>
</dbReference>
<dbReference type="InterPro" id="IPR003423">
    <property type="entry name" value="OMP_efflux"/>
</dbReference>
<dbReference type="InterPro" id="IPR010130">
    <property type="entry name" value="T1SS_OMP_TolC"/>
</dbReference>
<protein>
    <submittedName>
        <fullName evidence="10">Channel protein TolC</fullName>
    </submittedName>
</protein>